<dbReference type="Proteomes" id="UP000198437">
    <property type="component" value="Unassembled WGS sequence"/>
</dbReference>
<reference evidence="3 6" key="2">
    <citation type="submission" date="2016-10" db="EMBL/GenBank/DDBJ databases">
        <title>WGS of isloates from the oral cavity of healthy individuals.</title>
        <authorList>
            <person name="Sharma S."/>
            <person name="Pal V.K."/>
            <person name="Patil P.B."/>
            <person name="Korpole S."/>
            <person name="Grover V."/>
        </authorList>
    </citation>
    <scope>NUCLEOTIDE SEQUENCE [LARGE SCALE GENOMIC DNA]</scope>
    <source>
        <strain evidence="3 6">DISK12</strain>
    </source>
</reference>
<evidence type="ECO:0000313" key="2">
    <source>
        <dbReference type="EMBL" id="OXC23293.1"/>
    </source>
</evidence>
<comment type="caution">
    <text evidence="2">The sequence shown here is derived from an EMBL/GenBank/DDBJ whole genome shotgun (WGS) entry which is preliminary data.</text>
</comment>
<dbReference type="AlphaFoldDB" id="A0A226SL91"/>
<organism evidence="2 5">
    <name type="scientific">Lactobacillus crispatus</name>
    <dbReference type="NCBI Taxonomy" id="47770"/>
    <lineage>
        <taxon>Bacteria</taxon>
        <taxon>Bacillati</taxon>
        <taxon>Bacillota</taxon>
        <taxon>Bacilli</taxon>
        <taxon>Lactobacillales</taxon>
        <taxon>Lactobacillaceae</taxon>
        <taxon>Lactobacillus</taxon>
    </lineage>
</organism>
<sequence>MLFNQNKSLQMQAFLYKKSHWLTRPVTHTLGIKKIEETSYNEQMNLLIIYYMIIVQLMLFYVNNIDQI</sequence>
<dbReference type="Proteomes" id="UP000231914">
    <property type="component" value="Unassembled WGS sequence"/>
</dbReference>
<keyword evidence="1" id="KW-1133">Transmembrane helix</keyword>
<evidence type="ECO:0000313" key="3">
    <source>
        <dbReference type="EMBL" id="PJZ17424.1"/>
    </source>
</evidence>
<keyword evidence="1" id="KW-0812">Transmembrane</keyword>
<feature type="transmembrane region" description="Helical" evidence="1">
    <location>
        <begin position="44"/>
        <end position="62"/>
    </location>
</feature>
<protein>
    <submittedName>
        <fullName evidence="2">Uncharacterized protein</fullName>
    </submittedName>
</protein>
<name>A0A226SL91_9LACO</name>
<evidence type="ECO:0000313" key="4">
    <source>
        <dbReference type="EMBL" id="TDN32219.1"/>
    </source>
</evidence>
<dbReference type="EMBL" id="MKXG01000012">
    <property type="protein sequence ID" value="PJZ17424.1"/>
    <property type="molecule type" value="Genomic_DNA"/>
</dbReference>
<keyword evidence="1" id="KW-0472">Membrane</keyword>
<dbReference type="Proteomes" id="UP000295195">
    <property type="component" value="Unassembled WGS sequence"/>
</dbReference>
<reference evidence="4 7" key="3">
    <citation type="submission" date="2017-06" db="EMBL/GenBank/DDBJ databases">
        <authorList>
            <person name="Swanenburg J."/>
            <person name="Kort R."/>
        </authorList>
    </citation>
    <scope>NUCLEOTIDE SEQUENCE [LARGE SCALE GENOMIC DNA]</scope>
    <source>
        <strain evidence="4 7">RL05</strain>
    </source>
</reference>
<evidence type="ECO:0000256" key="1">
    <source>
        <dbReference type="SAM" id="Phobius"/>
    </source>
</evidence>
<evidence type="ECO:0000313" key="6">
    <source>
        <dbReference type="Proteomes" id="UP000231914"/>
    </source>
</evidence>
<dbReference type="EMBL" id="LYQW01000011">
    <property type="protein sequence ID" value="OXC23293.1"/>
    <property type="molecule type" value="Genomic_DNA"/>
</dbReference>
<dbReference type="EMBL" id="NKLP01000074">
    <property type="protein sequence ID" value="TDN32219.1"/>
    <property type="molecule type" value="Genomic_DNA"/>
</dbReference>
<gene>
    <name evidence="2" type="ORF">AYP82_07575</name>
    <name evidence="3" type="ORF">BHU41_04730</name>
    <name evidence="4" type="ORF">CEE75_04725</name>
</gene>
<evidence type="ECO:0000313" key="7">
    <source>
        <dbReference type="Proteomes" id="UP000295195"/>
    </source>
</evidence>
<proteinExistence type="predicted"/>
<accession>A0A226SL91</accession>
<evidence type="ECO:0000313" key="5">
    <source>
        <dbReference type="Proteomes" id="UP000198437"/>
    </source>
</evidence>
<reference evidence="2 5" key="1">
    <citation type="submission" date="2016-05" db="EMBL/GenBank/DDBJ databases">
        <authorList>
            <person name="Johnson T.J."/>
            <person name="Youmans B.P."/>
            <person name="Case K.A."/>
        </authorList>
    </citation>
    <scope>NUCLEOTIDE SEQUENCE [LARGE SCALE GENOMIC DNA]</scope>
    <source>
        <strain evidence="2 5">UMNLC6</strain>
    </source>
</reference>